<dbReference type="InterPro" id="IPR003594">
    <property type="entry name" value="HATPase_dom"/>
</dbReference>
<comment type="caution">
    <text evidence="4">The sequence shown here is derived from an EMBL/GenBank/DDBJ whole genome shotgun (WGS) entry which is preliminary data.</text>
</comment>
<feature type="transmembrane region" description="Helical" evidence="2">
    <location>
        <begin position="81"/>
        <end position="103"/>
    </location>
</feature>
<dbReference type="GO" id="GO:0000155">
    <property type="term" value="F:phosphorelay sensor kinase activity"/>
    <property type="evidence" value="ECO:0007669"/>
    <property type="project" value="InterPro"/>
</dbReference>
<keyword evidence="4" id="KW-0808">Transferase</keyword>
<dbReference type="GO" id="GO:0016020">
    <property type="term" value="C:membrane"/>
    <property type="evidence" value="ECO:0007669"/>
    <property type="project" value="InterPro"/>
</dbReference>
<dbReference type="PANTHER" id="PTHR34220">
    <property type="entry name" value="SENSOR HISTIDINE KINASE YPDA"/>
    <property type="match status" value="1"/>
</dbReference>
<dbReference type="PROSITE" id="PS50109">
    <property type="entry name" value="HIS_KIN"/>
    <property type="match status" value="1"/>
</dbReference>
<feature type="domain" description="Histidine kinase" evidence="3">
    <location>
        <begin position="251"/>
        <end position="343"/>
    </location>
</feature>
<evidence type="ECO:0000313" key="4">
    <source>
        <dbReference type="EMBL" id="MBB6092289.1"/>
    </source>
</evidence>
<dbReference type="Proteomes" id="UP000588068">
    <property type="component" value="Unassembled WGS sequence"/>
</dbReference>
<protein>
    <submittedName>
        <fullName evidence="4">Two-component sensor histidine kinase</fullName>
    </submittedName>
</protein>
<dbReference type="InterPro" id="IPR050640">
    <property type="entry name" value="Bact_2-comp_sensor_kinase"/>
</dbReference>
<keyword evidence="2" id="KW-0812">Transmembrane</keyword>
<dbReference type="EMBL" id="JACHHZ010000001">
    <property type="protein sequence ID" value="MBB6092289.1"/>
    <property type="molecule type" value="Genomic_DNA"/>
</dbReference>
<evidence type="ECO:0000256" key="1">
    <source>
        <dbReference type="SAM" id="MobiDB-lite"/>
    </source>
</evidence>
<dbReference type="InterPro" id="IPR010559">
    <property type="entry name" value="Sig_transdc_His_kin_internal"/>
</dbReference>
<dbReference type="Pfam" id="PF06580">
    <property type="entry name" value="His_kinase"/>
    <property type="match status" value="1"/>
</dbReference>
<feature type="transmembrane region" description="Helical" evidence="2">
    <location>
        <begin position="48"/>
        <end position="69"/>
    </location>
</feature>
<feature type="transmembrane region" description="Helical" evidence="2">
    <location>
        <begin position="12"/>
        <end position="28"/>
    </location>
</feature>
<name>A0A841HIS3_9GAMM</name>
<keyword evidence="2" id="KW-0472">Membrane</keyword>
<evidence type="ECO:0000259" key="3">
    <source>
        <dbReference type="PROSITE" id="PS50109"/>
    </source>
</evidence>
<dbReference type="Gene3D" id="3.30.565.10">
    <property type="entry name" value="Histidine kinase-like ATPase, C-terminal domain"/>
    <property type="match status" value="1"/>
</dbReference>
<dbReference type="AlphaFoldDB" id="A0A841HIS3"/>
<dbReference type="Pfam" id="PF02518">
    <property type="entry name" value="HATPase_c"/>
    <property type="match status" value="1"/>
</dbReference>
<dbReference type="InterPro" id="IPR005467">
    <property type="entry name" value="His_kinase_dom"/>
</dbReference>
<feature type="transmembrane region" description="Helical" evidence="2">
    <location>
        <begin position="123"/>
        <end position="139"/>
    </location>
</feature>
<dbReference type="PANTHER" id="PTHR34220:SF7">
    <property type="entry name" value="SENSOR HISTIDINE KINASE YPDA"/>
    <property type="match status" value="1"/>
</dbReference>
<dbReference type="RefSeq" id="WP_184330024.1">
    <property type="nucleotide sequence ID" value="NZ_JACHHZ010000001.1"/>
</dbReference>
<proteinExistence type="predicted"/>
<sequence>MGGRLFNERWGRWVLFIFGWAALSLLFAPEAYLTFYLRNAPISWRETLQLTVVNSAIALLFIPAIVVLTRRFPFERRRWQTALLAHIPACLAFSVGHSMLYAVVCHAWNDVGGPLFYRFHPNLLTYWAVVGFTQAFDYFRKYQERERQVAQLQLEVLKSQLQPHFLFNTLHTISAMMHEDTKSADRMISRLSELLRLTLANIGRHEVRLAEELDFVRAYLEIERVRFGERLATEIVVAPEALDALVPALFLQPLVENCVKHGLAPPRKNGVITISAQRVDDRLILVVSDDGCGLPPVQARREGVGITNSRKRLDQLYPRNHAFRLESRVPAGVTVTADIPFQSAGSPAPEVAEVAHEDSNGDHRRRAVGQEADRDAAWHRSGFRDPAGVLDRR</sequence>
<accession>A0A841HIS3</accession>
<organism evidence="4 5">
    <name type="scientific">Povalibacter uvarum</name>
    <dbReference type="NCBI Taxonomy" id="732238"/>
    <lineage>
        <taxon>Bacteria</taxon>
        <taxon>Pseudomonadati</taxon>
        <taxon>Pseudomonadota</taxon>
        <taxon>Gammaproteobacteria</taxon>
        <taxon>Steroidobacterales</taxon>
        <taxon>Steroidobacteraceae</taxon>
        <taxon>Povalibacter</taxon>
    </lineage>
</organism>
<keyword evidence="5" id="KW-1185">Reference proteome</keyword>
<reference evidence="4 5" key="1">
    <citation type="submission" date="2020-08" db="EMBL/GenBank/DDBJ databases">
        <title>Genomic Encyclopedia of Type Strains, Phase IV (KMG-IV): sequencing the most valuable type-strain genomes for metagenomic binning, comparative biology and taxonomic classification.</title>
        <authorList>
            <person name="Goeker M."/>
        </authorList>
    </citation>
    <scope>NUCLEOTIDE SEQUENCE [LARGE SCALE GENOMIC DNA]</scope>
    <source>
        <strain evidence="4 5">DSM 26723</strain>
    </source>
</reference>
<keyword evidence="2" id="KW-1133">Transmembrane helix</keyword>
<feature type="region of interest" description="Disordered" evidence="1">
    <location>
        <begin position="344"/>
        <end position="393"/>
    </location>
</feature>
<gene>
    <name evidence="4" type="ORF">HNQ60_001135</name>
</gene>
<keyword evidence="4" id="KW-0418">Kinase</keyword>
<dbReference type="SUPFAM" id="SSF55874">
    <property type="entry name" value="ATPase domain of HSP90 chaperone/DNA topoisomerase II/histidine kinase"/>
    <property type="match status" value="1"/>
</dbReference>
<evidence type="ECO:0000256" key="2">
    <source>
        <dbReference type="SAM" id="Phobius"/>
    </source>
</evidence>
<evidence type="ECO:0000313" key="5">
    <source>
        <dbReference type="Proteomes" id="UP000588068"/>
    </source>
</evidence>
<feature type="compositionally biased region" description="Basic and acidic residues" evidence="1">
    <location>
        <begin position="353"/>
        <end position="362"/>
    </location>
</feature>
<dbReference type="InterPro" id="IPR036890">
    <property type="entry name" value="HATPase_C_sf"/>
</dbReference>